<keyword evidence="4" id="KW-1185">Reference proteome</keyword>
<reference evidence="3 4" key="1">
    <citation type="submission" date="2024-12" db="EMBL/GenBank/DDBJ databases">
        <title>The unique morphological basis and parallel evolutionary history of personate flowers in Penstemon.</title>
        <authorList>
            <person name="Depatie T.H."/>
            <person name="Wessinger C.A."/>
        </authorList>
    </citation>
    <scope>NUCLEOTIDE SEQUENCE [LARGE SCALE GENOMIC DNA]</scope>
    <source>
        <strain evidence="3">WTNN_2</strain>
        <tissue evidence="3">Leaf</tissue>
    </source>
</reference>
<evidence type="ECO:0000313" key="3">
    <source>
        <dbReference type="EMBL" id="KAL3843495.1"/>
    </source>
</evidence>
<dbReference type="EMBL" id="JBJXBP010000002">
    <property type="protein sequence ID" value="KAL3843495.1"/>
    <property type="molecule type" value="Genomic_DNA"/>
</dbReference>
<protein>
    <recommendedName>
        <fullName evidence="2">Alpha/beta hydrolase fold-3 domain-containing protein</fullName>
    </recommendedName>
</protein>
<gene>
    <name evidence="3" type="ORF">ACJIZ3_000898</name>
</gene>
<accession>A0ABD3U3B7</accession>
<dbReference type="InterPro" id="IPR013094">
    <property type="entry name" value="AB_hydrolase_3"/>
</dbReference>
<proteinExistence type="inferred from homology"/>
<organism evidence="3 4">
    <name type="scientific">Penstemon smallii</name>
    <dbReference type="NCBI Taxonomy" id="265156"/>
    <lineage>
        <taxon>Eukaryota</taxon>
        <taxon>Viridiplantae</taxon>
        <taxon>Streptophyta</taxon>
        <taxon>Embryophyta</taxon>
        <taxon>Tracheophyta</taxon>
        <taxon>Spermatophyta</taxon>
        <taxon>Magnoliopsida</taxon>
        <taxon>eudicotyledons</taxon>
        <taxon>Gunneridae</taxon>
        <taxon>Pentapetalae</taxon>
        <taxon>asterids</taxon>
        <taxon>lamiids</taxon>
        <taxon>Lamiales</taxon>
        <taxon>Plantaginaceae</taxon>
        <taxon>Cheloneae</taxon>
        <taxon>Penstemon</taxon>
    </lineage>
</organism>
<dbReference type="InterPro" id="IPR050466">
    <property type="entry name" value="Carboxylest/Gibb_receptor"/>
</dbReference>
<dbReference type="SUPFAM" id="SSF53474">
    <property type="entry name" value="alpha/beta-Hydrolases"/>
    <property type="match status" value="1"/>
</dbReference>
<dbReference type="Gene3D" id="3.40.50.1820">
    <property type="entry name" value="alpha/beta hydrolase"/>
    <property type="match status" value="1"/>
</dbReference>
<evidence type="ECO:0000313" key="4">
    <source>
        <dbReference type="Proteomes" id="UP001634393"/>
    </source>
</evidence>
<dbReference type="Proteomes" id="UP001634393">
    <property type="component" value="Unassembled WGS sequence"/>
</dbReference>
<comment type="similarity">
    <text evidence="1">Belongs to the 'GDXG' lipolytic enzyme family.</text>
</comment>
<feature type="domain" description="Alpha/beta hydrolase fold-3" evidence="2">
    <location>
        <begin position="77"/>
        <end position="282"/>
    </location>
</feature>
<dbReference type="PANTHER" id="PTHR23024:SF621">
    <property type="entry name" value="CARBOXYLESTERASE 2-RELATED"/>
    <property type="match status" value="1"/>
</dbReference>
<dbReference type="AlphaFoldDB" id="A0ABD3U3B7"/>
<sequence>MASNTKQVAVDMSPFFHIYTDGTINRFFPPQFLPPSDDLNASVRSKDVIIQPADTGLSVRIFSPRHQTPPQQKLPIVVYIHGGAFCIGSPSVPIFHNFISTVVEQANVIAVSIDYRLAPENPLPIPFDDCWTAFQWIAAHAKGQGSDPWLNEYGDFTRVFLGGESAGATISNDVAMRAGIEKFQGVEVVGFFLVHPFFAGKEVDKLYKFLCPTSSGTDDDPRINPAVHPRIREMAGRRVIFFLAELDFLTDWGRAYYEGLKKSEWSGEVEIFETEGEGHCFHLFNVNSQKSLALIDRLVDFLTRE</sequence>
<dbReference type="PANTHER" id="PTHR23024">
    <property type="entry name" value="ARYLACETAMIDE DEACETYLASE"/>
    <property type="match status" value="1"/>
</dbReference>
<evidence type="ECO:0000259" key="2">
    <source>
        <dbReference type="Pfam" id="PF07859"/>
    </source>
</evidence>
<comment type="caution">
    <text evidence="3">The sequence shown here is derived from an EMBL/GenBank/DDBJ whole genome shotgun (WGS) entry which is preliminary data.</text>
</comment>
<dbReference type="Pfam" id="PF07859">
    <property type="entry name" value="Abhydrolase_3"/>
    <property type="match status" value="1"/>
</dbReference>
<evidence type="ECO:0000256" key="1">
    <source>
        <dbReference type="ARBA" id="ARBA00010515"/>
    </source>
</evidence>
<dbReference type="InterPro" id="IPR029058">
    <property type="entry name" value="AB_hydrolase_fold"/>
</dbReference>
<name>A0ABD3U3B7_9LAMI</name>